<dbReference type="InterPro" id="IPR001645">
    <property type="entry name" value="Folylpolyglutamate_synth"/>
</dbReference>
<dbReference type="GO" id="GO:0005737">
    <property type="term" value="C:cytoplasm"/>
    <property type="evidence" value="ECO:0007669"/>
    <property type="project" value="TreeGrafter"/>
</dbReference>
<evidence type="ECO:0000256" key="10">
    <source>
        <dbReference type="ARBA" id="ARBA00022723"/>
    </source>
</evidence>
<evidence type="ECO:0000256" key="17">
    <source>
        <dbReference type="ARBA" id="ARBA00049161"/>
    </source>
</evidence>
<comment type="subunit">
    <text evidence="5">Monomer.</text>
</comment>
<dbReference type="GO" id="GO:0046656">
    <property type="term" value="P:folic acid biosynthetic process"/>
    <property type="evidence" value="ECO:0007669"/>
    <property type="project" value="UniProtKB-KW"/>
</dbReference>
<comment type="pathway">
    <text evidence="3">Cofactor biosynthesis; tetrahydrofolylpolyglutamate biosynthesis.</text>
</comment>
<keyword evidence="11 18" id="KW-0547">Nucleotide-binding</keyword>
<dbReference type="EMBL" id="BDGJ01000126">
    <property type="protein sequence ID" value="GAW93315.1"/>
    <property type="molecule type" value="Genomic_DNA"/>
</dbReference>
<dbReference type="AlphaFoldDB" id="A0A1Z5HVF9"/>
<dbReference type="InterPro" id="IPR018109">
    <property type="entry name" value="Folylpolyglutamate_synth_CS"/>
</dbReference>
<evidence type="ECO:0000256" key="4">
    <source>
        <dbReference type="ARBA" id="ARBA00008276"/>
    </source>
</evidence>
<name>A0A1Z5HVF9_9FIRM</name>
<dbReference type="EC" id="6.3.2.17" evidence="7"/>
<comment type="catalytic activity">
    <reaction evidence="17">
        <text>7,8-dihydropteroate + L-glutamate + ATP = 7,8-dihydrofolate + ADP + phosphate + H(+)</text>
        <dbReference type="Rhea" id="RHEA:23584"/>
        <dbReference type="ChEBI" id="CHEBI:15378"/>
        <dbReference type="ChEBI" id="CHEBI:17839"/>
        <dbReference type="ChEBI" id="CHEBI:29985"/>
        <dbReference type="ChEBI" id="CHEBI:30616"/>
        <dbReference type="ChEBI" id="CHEBI:43474"/>
        <dbReference type="ChEBI" id="CHEBI:57451"/>
        <dbReference type="ChEBI" id="CHEBI:456216"/>
        <dbReference type="EC" id="6.3.2.12"/>
    </reaction>
</comment>
<dbReference type="GO" id="GO:0004326">
    <property type="term" value="F:tetrahydrofolylpolyglutamate synthase activity"/>
    <property type="evidence" value="ECO:0007669"/>
    <property type="project" value="UniProtKB-EC"/>
</dbReference>
<evidence type="ECO:0000256" key="6">
    <source>
        <dbReference type="ARBA" id="ARBA00013023"/>
    </source>
</evidence>
<keyword evidence="12 18" id="KW-0067">ATP-binding</keyword>
<dbReference type="EC" id="6.3.2.12" evidence="6"/>
<evidence type="ECO:0000256" key="14">
    <source>
        <dbReference type="ARBA" id="ARBA00022909"/>
    </source>
</evidence>
<comment type="similarity">
    <text evidence="4 18">Belongs to the folylpolyglutamate synthase family.</text>
</comment>
<dbReference type="InterPro" id="IPR036615">
    <property type="entry name" value="Mur_ligase_C_dom_sf"/>
</dbReference>
<evidence type="ECO:0000256" key="7">
    <source>
        <dbReference type="ARBA" id="ARBA00013025"/>
    </source>
</evidence>
<evidence type="ECO:0000256" key="8">
    <source>
        <dbReference type="ARBA" id="ARBA00019357"/>
    </source>
</evidence>
<evidence type="ECO:0000256" key="1">
    <source>
        <dbReference type="ARBA" id="ARBA00001946"/>
    </source>
</evidence>
<dbReference type="FunFam" id="3.40.1190.10:FF:000004">
    <property type="entry name" value="Dihydrofolate synthase/folylpolyglutamate synthase"/>
    <property type="match status" value="1"/>
</dbReference>
<protein>
    <recommendedName>
        <fullName evidence="8">Dihydrofolate synthase/folylpolyglutamate synthase</fullName>
        <ecNumber evidence="6">6.3.2.12</ecNumber>
        <ecNumber evidence="7">6.3.2.17</ecNumber>
    </recommendedName>
    <alternativeName>
        <fullName evidence="15">Tetrahydrofolylpolyglutamate synthase</fullName>
    </alternativeName>
</protein>
<dbReference type="Pfam" id="PF02875">
    <property type="entry name" value="Mur_ligase_C"/>
    <property type="match status" value="1"/>
</dbReference>
<feature type="domain" description="Mur ligase C-terminal" evidence="19">
    <location>
        <begin position="298"/>
        <end position="417"/>
    </location>
</feature>
<evidence type="ECO:0000256" key="15">
    <source>
        <dbReference type="ARBA" id="ARBA00030592"/>
    </source>
</evidence>
<evidence type="ECO:0000256" key="16">
    <source>
        <dbReference type="ARBA" id="ARBA00047493"/>
    </source>
</evidence>
<evidence type="ECO:0000256" key="9">
    <source>
        <dbReference type="ARBA" id="ARBA00022598"/>
    </source>
</evidence>
<comment type="catalytic activity">
    <reaction evidence="16">
        <text>(6S)-5,6,7,8-tetrahydrofolyl-(gamma-L-Glu)(n) + L-glutamate + ATP = (6S)-5,6,7,8-tetrahydrofolyl-(gamma-L-Glu)(n+1) + ADP + phosphate + H(+)</text>
        <dbReference type="Rhea" id="RHEA:10580"/>
        <dbReference type="Rhea" id="RHEA-COMP:14738"/>
        <dbReference type="Rhea" id="RHEA-COMP:14740"/>
        <dbReference type="ChEBI" id="CHEBI:15378"/>
        <dbReference type="ChEBI" id="CHEBI:29985"/>
        <dbReference type="ChEBI" id="CHEBI:30616"/>
        <dbReference type="ChEBI" id="CHEBI:43474"/>
        <dbReference type="ChEBI" id="CHEBI:141005"/>
        <dbReference type="ChEBI" id="CHEBI:456216"/>
        <dbReference type="EC" id="6.3.2.17"/>
    </reaction>
</comment>
<evidence type="ECO:0000256" key="2">
    <source>
        <dbReference type="ARBA" id="ARBA00004799"/>
    </source>
</evidence>
<accession>A0A1Z5HVF9</accession>
<evidence type="ECO:0000313" key="21">
    <source>
        <dbReference type="EMBL" id="GAW93315.1"/>
    </source>
</evidence>
<dbReference type="OrthoDB" id="9809356at2"/>
<evidence type="ECO:0000313" key="22">
    <source>
        <dbReference type="Proteomes" id="UP000197032"/>
    </source>
</evidence>
<dbReference type="Gene3D" id="3.40.1190.10">
    <property type="entry name" value="Mur-like, catalytic domain"/>
    <property type="match status" value="1"/>
</dbReference>
<dbReference type="Proteomes" id="UP000197032">
    <property type="component" value="Unassembled WGS sequence"/>
</dbReference>
<evidence type="ECO:0000256" key="5">
    <source>
        <dbReference type="ARBA" id="ARBA00011245"/>
    </source>
</evidence>
<comment type="pathway">
    <text evidence="2">Cofactor biosynthesis; tetrahydrofolate biosynthesis; 7,8-dihydrofolate from 2-amino-4-hydroxy-6-hydroxymethyl-7,8-dihydropteridine diphosphate and 4-aminobenzoate: step 2/2.</text>
</comment>
<dbReference type="RefSeq" id="WP_088554480.1">
    <property type="nucleotide sequence ID" value="NZ_BDGJ01000126.1"/>
</dbReference>
<dbReference type="InterPro" id="IPR013221">
    <property type="entry name" value="Mur_ligase_cen"/>
</dbReference>
<evidence type="ECO:0000256" key="3">
    <source>
        <dbReference type="ARBA" id="ARBA00005150"/>
    </source>
</evidence>
<dbReference type="PROSITE" id="PS01011">
    <property type="entry name" value="FOLYLPOLYGLU_SYNT_1"/>
    <property type="match status" value="1"/>
</dbReference>
<evidence type="ECO:0000256" key="11">
    <source>
        <dbReference type="ARBA" id="ARBA00022741"/>
    </source>
</evidence>
<dbReference type="InterPro" id="IPR036565">
    <property type="entry name" value="Mur-like_cat_sf"/>
</dbReference>
<dbReference type="PROSITE" id="PS01012">
    <property type="entry name" value="FOLYLPOLYGLU_SYNT_2"/>
    <property type="match status" value="1"/>
</dbReference>
<evidence type="ECO:0000256" key="13">
    <source>
        <dbReference type="ARBA" id="ARBA00022842"/>
    </source>
</evidence>
<dbReference type="Gene3D" id="3.90.190.20">
    <property type="entry name" value="Mur ligase, C-terminal domain"/>
    <property type="match status" value="1"/>
</dbReference>
<keyword evidence="9 18" id="KW-0436">Ligase</keyword>
<reference evidence="22" key="1">
    <citation type="journal article" date="2017" name="Appl. Environ. Microbiol.">
        <title>Genomic analysis of Calderihabitans maritimus KKC1, a thermophilic hydrogenogenic carboxydotrophic bacterium isolated from marine sediment.</title>
        <authorList>
            <person name="Omae K."/>
            <person name="Yoneda Y."/>
            <person name="Fukuyama Y."/>
            <person name="Yoshida T."/>
            <person name="Sako Y."/>
        </authorList>
    </citation>
    <scope>NUCLEOTIDE SEQUENCE [LARGE SCALE GENOMIC DNA]</scope>
    <source>
        <strain evidence="22">KKC1</strain>
    </source>
</reference>
<organism evidence="21 22">
    <name type="scientific">Calderihabitans maritimus</name>
    <dbReference type="NCBI Taxonomy" id="1246530"/>
    <lineage>
        <taxon>Bacteria</taxon>
        <taxon>Bacillati</taxon>
        <taxon>Bacillota</taxon>
        <taxon>Clostridia</taxon>
        <taxon>Neomoorellales</taxon>
        <taxon>Calderihabitantaceae</taxon>
        <taxon>Calderihabitans</taxon>
    </lineage>
</organism>
<dbReference type="InterPro" id="IPR004101">
    <property type="entry name" value="Mur_ligase_C"/>
</dbReference>
<comment type="caution">
    <text evidence="21">The sequence shown here is derived from an EMBL/GenBank/DDBJ whole genome shotgun (WGS) entry which is preliminary data.</text>
</comment>
<evidence type="ECO:0000259" key="19">
    <source>
        <dbReference type="Pfam" id="PF02875"/>
    </source>
</evidence>
<proteinExistence type="inferred from homology"/>
<dbReference type="GO" id="GO:0046872">
    <property type="term" value="F:metal ion binding"/>
    <property type="evidence" value="ECO:0007669"/>
    <property type="project" value="UniProtKB-KW"/>
</dbReference>
<dbReference type="PANTHER" id="PTHR11136">
    <property type="entry name" value="FOLYLPOLYGLUTAMATE SYNTHASE-RELATED"/>
    <property type="match status" value="1"/>
</dbReference>
<evidence type="ECO:0000256" key="12">
    <source>
        <dbReference type="ARBA" id="ARBA00022840"/>
    </source>
</evidence>
<evidence type="ECO:0000256" key="18">
    <source>
        <dbReference type="PIRNR" id="PIRNR001563"/>
    </source>
</evidence>
<dbReference type="SUPFAM" id="SSF53244">
    <property type="entry name" value="MurD-like peptide ligases, peptide-binding domain"/>
    <property type="match status" value="1"/>
</dbReference>
<dbReference type="GO" id="GO:0008841">
    <property type="term" value="F:dihydrofolate synthase activity"/>
    <property type="evidence" value="ECO:0007669"/>
    <property type="project" value="UniProtKB-EC"/>
</dbReference>
<dbReference type="GO" id="GO:0005524">
    <property type="term" value="F:ATP binding"/>
    <property type="evidence" value="ECO:0007669"/>
    <property type="project" value="UniProtKB-KW"/>
</dbReference>
<dbReference type="NCBIfam" id="TIGR01499">
    <property type="entry name" value="folC"/>
    <property type="match status" value="1"/>
</dbReference>
<keyword evidence="13" id="KW-0460">Magnesium</keyword>
<gene>
    <name evidence="21" type="ORF">KKC1_24520</name>
</gene>
<keyword evidence="10" id="KW-0479">Metal-binding</keyword>
<sequence>MNYRESLEYLQHLTKFGFNFGLDRIKHLLYMLGDPHKSLRVIHVGGTNGKGSTVAMIAKVLEEEGYRVGTFTSPHLHSYCERVQINGVQIAPERFAEIITRLRPLLDRMVVEGHEHPTEFEVITALGFLYFFEEKVDFVVLEVGLGGAIDSTNVVVPLVSVITNVGMDHMDYLGSTIEEIARVKAGIIKEKGYVVTAAENKEALKVISDVCREKEARLIRVGKEVTLEEIECNLTGQRFHVRGMRQEYRDLFIPLLGRHQLTNAATAIAALEALGFHHIVISERAIKSGLAKTSWPARLEILSRTPLILIDAAHNVDGALSLRRALTELFPYRRLILVMGMLADKEREKVIGLLAPLAQAVVVTRPNSPRAGDWEYLAEEVKKIVRDVYMFPSITEAVDRALQLALPEDLICITGSFYMVAEAREYLLRNLGKGSNIRL</sequence>
<comment type="cofactor">
    <cofactor evidence="1">
        <name>Mg(2+)</name>
        <dbReference type="ChEBI" id="CHEBI:18420"/>
    </cofactor>
</comment>
<evidence type="ECO:0000259" key="20">
    <source>
        <dbReference type="Pfam" id="PF08245"/>
    </source>
</evidence>
<dbReference type="PIRSF" id="PIRSF001563">
    <property type="entry name" value="Folylpolyglu_synth"/>
    <property type="match status" value="1"/>
</dbReference>
<keyword evidence="14" id="KW-0289">Folate biosynthesis</keyword>
<dbReference type="Pfam" id="PF08245">
    <property type="entry name" value="Mur_ligase_M"/>
    <property type="match status" value="1"/>
</dbReference>
<keyword evidence="22" id="KW-1185">Reference proteome</keyword>
<feature type="domain" description="Mur ligase central" evidence="20">
    <location>
        <begin position="44"/>
        <end position="270"/>
    </location>
</feature>
<dbReference type="PANTHER" id="PTHR11136:SF0">
    <property type="entry name" value="DIHYDROFOLATE SYNTHETASE-RELATED"/>
    <property type="match status" value="1"/>
</dbReference>
<dbReference type="SUPFAM" id="SSF53623">
    <property type="entry name" value="MurD-like peptide ligases, catalytic domain"/>
    <property type="match status" value="1"/>
</dbReference>